<proteinExistence type="predicted"/>
<name>A0A5E6RM57_PSEFL</name>
<dbReference type="PANTHER" id="PTHR35008:SF8">
    <property type="entry name" value="ALCOHOL DEHYDROGENASE CYTOCHROME C SUBUNIT"/>
    <property type="match status" value="1"/>
</dbReference>
<evidence type="ECO:0000313" key="2">
    <source>
        <dbReference type="Proteomes" id="UP000399692"/>
    </source>
</evidence>
<dbReference type="GO" id="GO:0009055">
    <property type="term" value="F:electron transfer activity"/>
    <property type="evidence" value="ECO:0007669"/>
    <property type="project" value="InterPro"/>
</dbReference>
<dbReference type="SUPFAM" id="SSF46626">
    <property type="entry name" value="Cytochrome c"/>
    <property type="match status" value="1"/>
</dbReference>
<sequence>MAGIPWQVQKKAVTAFTMPEFVWRLSDEEVAEVVTFIRAGWGNQGSQVTAKDVAGVRSSMTSAQLTVPGMDVHEGAIRSFKP</sequence>
<dbReference type="Gene3D" id="1.10.760.10">
    <property type="entry name" value="Cytochrome c-like domain"/>
    <property type="match status" value="1"/>
</dbReference>
<organism evidence="1 2">
    <name type="scientific">Pseudomonas fluorescens</name>
    <dbReference type="NCBI Taxonomy" id="294"/>
    <lineage>
        <taxon>Bacteria</taxon>
        <taxon>Pseudomonadati</taxon>
        <taxon>Pseudomonadota</taxon>
        <taxon>Gammaproteobacteria</taxon>
        <taxon>Pseudomonadales</taxon>
        <taxon>Pseudomonadaceae</taxon>
        <taxon>Pseudomonas</taxon>
    </lineage>
</organism>
<reference evidence="1 2" key="1">
    <citation type="submission" date="2019-09" db="EMBL/GenBank/DDBJ databases">
        <authorList>
            <person name="Chandra G."/>
            <person name="Truman W A."/>
        </authorList>
    </citation>
    <scope>NUCLEOTIDE SEQUENCE [LARGE SCALE GENOMIC DNA]</scope>
    <source>
        <strain evidence="1">PS631</strain>
    </source>
</reference>
<protein>
    <submittedName>
        <fullName evidence="1">Uncharacterized protein</fullName>
    </submittedName>
</protein>
<dbReference type="Proteomes" id="UP000399692">
    <property type="component" value="Unassembled WGS sequence"/>
</dbReference>
<dbReference type="PANTHER" id="PTHR35008">
    <property type="entry name" value="BLL4482 PROTEIN-RELATED"/>
    <property type="match status" value="1"/>
</dbReference>
<dbReference type="AlphaFoldDB" id="A0A5E6RM57"/>
<evidence type="ECO:0000313" key="1">
    <source>
        <dbReference type="EMBL" id="VVM69241.1"/>
    </source>
</evidence>
<accession>A0A5E6RM57</accession>
<dbReference type="GO" id="GO:0020037">
    <property type="term" value="F:heme binding"/>
    <property type="evidence" value="ECO:0007669"/>
    <property type="project" value="InterPro"/>
</dbReference>
<dbReference type="InterPro" id="IPR036909">
    <property type="entry name" value="Cyt_c-like_dom_sf"/>
</dbReference>
<gene>
    <name evidence="1" type="ORF">PS631_01716</name>
</gene>
<dbReference type="EMBL" id="CABVHF010000003">
    <property type="protein sequence ID" value="VVM69241.1"/>
    <property type="molecule type" value="Genomic_DNA"/>
</dbReference>
<dbReference type="InterPro" id="IPR051459">
    <property type="entry name" value="Cytochrome_c-type_DH"/>
</dbReference>